<comment type="caution">
    <text evidence="1">The sequence shown here is derived from an EMBL/GenBank/DDBJ whole genome shotgun (WGS) entry which is preliminary data.</text>
</comment>
<protein>
    <submittedName>
        <fullName evidence="1">Uncharacterized protein</fullName>
    </submittedName>
</protein>
<evidence type="ECO:0000313" key="2">
    <source>
        <dbReference type="Proteomes" id="UP000287651"/>
    </source>
</evidence>
<reference evidence="1 2" key="1">
    <citation type="journal article" date="2014" name="Agronomy (Basel)">
        <title>A Draft Genome Sequence for Ensete ventricosum, the Drought-Tolerant Tree Against Hunger.</title>
        <authorList>
            <person name="Harrison J."/>
            <person name="Moore K.A."/>
            <person name="Paszkiewicz K."/>
            <person name="Jones T."/>
            <person name="Grant M."/>
            <person name="Ambacheew D."/>
            <person name="Muzemil S."/>
            <person name="Studholme D.J."/>
        </authorList>
    </citation>
    <scope>NUCLEOTIDE SEQUENCE [LARGE SCALE GENOMIC DNA]</scope>
</reference>
<gene>
    <name evidence="1" type="ORF">B296_00029016</name>
</gene>
<proteinExistence type="predicted"/>
<accession>A0A426YZW3</accession>
<organism evidence="1 2">
    <name type="scientific">Ensete ventricosum</name>
    <name type="common">Abyssinian banana</name>
    <name type="synonym">Musa ensete</name>
    <dbReference type="NCBI Taxonomy" id="4639"/>
    <lineage>
        <taxon>Eukaryota</taxon>
        <taxon>Viridiplantae</taxon>
        <taxon>Streptophyta</taxon>
        <taxon>Embryophyta</taxon>
        <taxon>Tracheophyta</taxon>
        <taxon>Spermatophyta</taxon>
        <taxon>Magnoliopsida</taxon>
        <taxon>Liliopsida</taxon>
        <taxon>Zingiberales</taxon>
        <taxon>Musaceae</taxon>
        <taxon>Ensete</taxon>
    </lineage>
</organism>
<dbReference type="EMBL" id="AMZH03009255">
    <property type="protein sequence ID" value="RRT57244.1"/>
    <property type="molecule type" value="Genomic_DNA"/>
</dbReference>
<dbReference type="Proteomes" id="UP000287651">
    <property type="component" value="Unassembled WGS sequence"/>
</dbReference>
<sequence>MGPADWARDITGGAAFSGISRGQRARRIWSYTRDSTGNDIVHLPDSCSLGGPAYSTGAITREARSRG</sequence>
<name>A0A426YZW3_ENSVE</name>
<dbReference type="AlphaFoldDB" id="A0A426YZW3"/>
<evidence type="ECO:0000313" key="1">
    <source>
        <dbReference type="EMBL" id="RRT57244.1"/>
    </source>
</evidence>